<dbReference type="Gene3D" id="3.40.640.10">
    <property type="entry name" value="Type I PLP-dependent aspartate aminotransferase-like (Major domain)"/>
    <property type="match status" value="1"/>
</dbReference>
<comment type="similarity">
    <text evidence="2 4">Belongs to the trans-sulfuration enzymes family.</text>
</comment>
<gene>
    <name evidence="5" type="ORF">GCM10023081_10430</name>
</gene>
<protein>
    <submittedName>
        <fullName evidence="5">Cystathionine gamma-synthase</fullName>
    </submittedName>
</protein>
<evidence type="ECO:0000256" key="2">
    <source>
        <dbReference type="ARBA" id="ARBA00009077"/>
    </source>
</evidence>
<accession>A0ABP7C238</accession>
<dbReference type="Gene3D" id="3.90.1150.10">
    <property type="entry name" value="Aspartate Aminotransferase, domain 1"/>
    <property type="match status" value="1"/>
</dbReference>
<dbReference type="SUPFAM" id="SSF53383">
    <property type="entry name" value="PLP-dependent transferases"/>
    <property type="match status" value="1"/>
</dbReference>
<dbReference type="InterPro" id="IPR015421">
    <property type="entry name" value="PyrdxlP-dep_Trfase_major"/>
</dbReference>
<reference evidence="6" key="1">
    <citation type="journal article" date="2019" name="Int. J. Syst. Evol. Microbiol.">
        <title>The Global Catalogue of Microorganisms (GCM) 10K type strain sequencing project: providing services to taxonomists for standard genome sequencing and annotation.</title>
        <authorList>
            <consortium name="The Broad Institute Genomics Platform"/>
            <consortium name="The Broad Institute Genome Sequencing Center for Infectious Disease"/>
            <person name="Wu L."/>
            <person name="Ma J."/>
        </authorList>
    </citation>
    <scope>NUCLEOTIDE SEQUENCE [LARGE SCALE GENOMIC DNA]</scope>
    <source>
        <strain evidence="6">JCM 30742</strain>
    </source>
</reference>
<organism evidence="5 6">
    <name type="scientific">Arthrobacter ginkgonis</name>
    <dbReference type="NCBI Taxonomy" id="1630594"/>
    <lineage>
        <taxon>Bacteria</taxon>
        <taxon>Bacillati</taxon>
        <taxon>Actinomycetota</taxon>
        <taxon>Actinomycetes</taxon>
        <taxon>Micrococcales</taxon>
        <taxon>Micrococcaceae</taxon>
        <taxon>Arthrobacter</taxon>
    </lineage>
</organism>
<name>A0ABP7C238_9MICC</name>
<comment type="cofactor">
    <cofactor evidence="1 4">
        <name>pyridoxal 5'-phosphate</name>
        <dbReference type="ChEBI" id="CHEBI:597326"/>
    </cofactor>
</comment>
<dbReference type="InterPro" id="IPR000277">
    <property type="entry name" value="Cys/Met-Metab_PyrdxlP-dep_enz"/>
</dbReference>
<sequence length="385" mass="40192">MSTENPGFNTRAIHAGQAFEPRTGAVVPPLHFSSTYAQDGIGGLRDGYEYGRGGNPTRDSLQEQLAAVEGGAHAYSFGSGLAAEDSLIRAVARPGDHIVLGNDAYGGTYRLISRVLGPWGIGNTPVDMSDHDAVRAAVAANQTRLLWVETPSNPLMKISDIAALAEIAHEAGALLVVDNTFASPALQQPLSLGADVVVHSTTKYIGGHSDVVGGAIVVNDAELAEKIGFVQFAVGAVSGPMDAFLTTRGLKTLGVRMAKHSANAQAVAEWLTGRPEVEKVLYPGLPEHPGHELAKSQMSGFGGMVSVQFAGGEAAARKIAESTTVFTLAESLGGIESLVNYPSEMTHASVKGTELAVPVNLLRFSVGIEDVEDIIADLEQAFAAL</sequence>
<comment type="caution">
    <text evidence="5">The sequence shown here is derived from an EMBL/GenBank/DDBJ whole genome shotgun (WGS) entry which is preliminary data.</text>
</comment>
<dbReference type="Pfam" id="PF01053">
    <property type="entry name" value="Cys_Met_Meta_PP"/>
    <property type="match status" value="1"/>
</dbReference>
<dbReference type="NCBIfam" id="NF005871">
    <property type="entry name" value="PRK07811.1"/>
    <property type="match status" value="1"/>
</dbReference>
<keyword evidence="3 4" id="KW-0663">Pyridoxal phosphate</keyword>
<dbReference type="InterPro" id="IPR054542">
    <property type="entry name" value="Cys_met_metab_PP"/>
</dbReference>
<evidence type="ECO:0000256" key="1">
    <source>
        <dbReference type="ARBA" id="ARBA00001933"/>
    </source>
</evidence>
<dbReference type="EMBL" id="BAABEO010000008">
    <property type="protein sequence ID" value="GAA3674000.1"/>
    <property type="molecule type" value="Genomic_DNA"/>
</dbReference>
<dbReference type="PANTHER" id="PTHR11808">
    <property type="entry name" value="TRANS-SULFURATION ENZYME FAMILY MEMBER"/>
    <property type="match status" value="1"/>
</dbReference>
<evidence type="ECO:0000256" key="4">
    <source>
        <dbReference type="RuleBase" id="RU362118"/>
    </source>
</evidence>
<dbReference type="PROSITE" id="PS00868">
    <property type="entry name" value="CYS_MET_METAB_PP"/>
    <property type="match status" value="1"/>
</dbReference>
<dbReference type="PIRSF" id="PIRSF001434">
    <property type="entry name" value="CGS"/>
    <property type="match status" value="1"/>
</dbReference>
<dbReference type="Proteomes" id="UP001500752">
    <property type="component" value="Unassembled WGS sequence"/>
</dbReference>
<dbReference type="CDD" id="cd00614">
    <property type="entry name" value="CGS_like"/>
    <property type="match status" value="1"/>
</dbReference>
<evidence type="ECO:0000256" key="3">
    <source>
        <dbReference type="ARBA" id="ARBA00022898"/>
    </source>
</evidence>
<proteinExistence type="inferred from homology"/>
<keyword evidence="6" id="KW-1185">Reference proteome</keyword>
<evidence type="ECO:0000313" key="5">
    <source>
        <dbReference type="EMBL" id="GAA3674000.1"/>
    </source>
</evidence>
<dbReference type="PANTHER" id="PTHR11808:SF15">
    <property type="entry name" value="CYSTATHIONINE GAMMA-LYASE"/>
    <property type="match status" value="1"/>
</dbReference>
<dbReference type="InterPro" id="IPR015422">
    <property type="entry name" value="PyrdxlP-dep_Trfase_small"/>
</dbReference>
<evidence type="ECO:0000313" key="6">
    <source>
        <dbReference type="Proteomes" id="UP001500752"/>
    </source>
</evidence>
<dbReference type="RefSeq" id="WP_425548020.1">
    <property type="nucleotide sequence ID" value="NZ_BAABEO010000008.1"/>
</dbReference>
<dbReference type="InterPro" id="IPR015424">
    <property type="entry name" value="PyrdxlP-dep_Trfase"/>
</dbReference>